<dbReference type="SUPFAM" id="SSF52540">
    <property type="entry name" value="P-loop containing nucleoside triphosphate hydrolases"/>
    <property type="match status" value="1"/>
</dbReference>
<comment type="similarity">
    <text evidence="1">Belongs to the sulfotransferase 1 family.</text>
</comment>
<name>A0A7H9SPL7_BRAPC</name>
<accession>A0A7H9SPL7</accession>
<organism evidence="4">
    <name type="scientific">Brachionus plicatilis</name>
    <name type="common">Marine rotifer</name>
    <name type="synonym">Brachionus muelleri</name>
    <dbReference type="NCBI Taxonomy" id="10195"/>
    <lineage>
        <taxon>Eukaryota</taxon>
        <taxon>Metazoa</taxon>
        <taxon>Spiralia</taxon>
        <taxon>Gnathifera</taxon>
        <taxon>Rotifera</taxon>
        <taxon>Eurotatoria</taxon>
        <taxon>Monogononta</taxon>
        <taxon>Pseudotrocha</taxon>
        <taxon>Ploima</taxon>
        <taxon>Brachionidae</taxon>
        <taxon>Brachionus</taxon>
    </lineage>
</organism>
<dbReference type="InterPro" id="IPR000863">
    <property type="entry name" value="Sulfotransferase_dom"/>
</dbReference>
<dbReference type="InterPro" id="IPR027417">
    <property type="entry name" value="P-loop_NTPase"/>
</dbReference>
<sequence>MNIEIENIDQVEVKGTKYGMKIRDGICLPNGVINLSYSKCFSLRDDDILISSFPKSGTTWTNELVWLIIHNLDYESSQKNVDKKFIWLDPGIPTKIIDDANSPRLFKNHLPLQFLPNDIKSEKIKKIYVLRNPKDMLVSTFHFYKKLVKDEFTGEFKDLVDLFEEGKTWYGPWWSHVDSFVDLPNTFLVIYEDLIKKPNETIKSLGEFLGKNLSDAEIEFLIESTSFKKMKDSENTLKNDPKHSSIFRSDLVFFRKGEIGDWKNYFDEEMSKRIENVVEKKLKLKINFIYEN</sequence>
<dbReference type="AlphaFoldDB" id="A0A7H9SPL7"/>
<dbReference type="Gene3D" id="3.40.50.300">
    <property type="entry name" value="P-loop containing nucleotide triphosphate hydrolases"/>
    <property type="match status" value="1"/>
</dbReference>
<dbReference type="GO" id="GO:0008146">
    <property type="term" value="F:sulfotransferase activity"/>
    <property type="evidence" value="ECO:0007669"/>
    <property type="project" value="InterPro"/>
</dbReference>
<feature type="domain" description="Sulfotransferase" evidence="3">
    <location>
        <begin position="45"/>
        <end position="283"/>
    </location>
</feature>
<dbReference type="EMBL" id="MT524958">
    <property type="protein sequence ID" value="QNH68013.1"/>
    <property type="molecule type" value="mRNA"/>
</dbReference>
<evidence type="ECO:0000313" key="4">
    <source>
        <dbReference type="EMBL" id="QNH68013.1"/>
    </source>
</evidence>
<protein>
    <submittedName>
        <fullName evidence="4">Sulfotransferase-like protein 2-1</fullName>
    </submittedName>
</protein>
<evidence type="ECO:0000259" key="3">
    <source>
        <dbReference type="Pfam" id="PF00685"/>
    </source>
</evidence>
<dbReference type="PANTHER" id="PTHR11783">
    <property type="entry name" value="SULFOTRANSFERASE SULT"/>
    <property type="match status" value="1"/>
</dbReference>
<evidence type="ECO:0000256" key="2">
    <source>
        <dbReference type="ARBA" id="ARBA00022679"/>
    </source>
</evidence>
<keyword evidence="2 4" id="KW-0808">Transferase</keyword>
<reference evidence="4" key="2">
    <citation type="submission" date="2020-05" db="EMBL/GenBank/DDBJ databases">
        <authorList>
            <person name="Kang H.-M."/>
            <person name="Kim M.-S."/>
            <person name="Lee J.-S."/>
        </authorList>
    </citation>
    <scope>NUCLEOTIDE SEQUENCE</scope>
</reference>
<proteinExistence type="evidence at transcript level"/>
<reference evidence="4" key="1">
    <citation type="journal article" date="2020" name="Comp. Biochem. Physiol. Part D Genomics Proteomics">
        <title>The genome of the marine monogonont rotifer Brachionus rotundiformis and insight into species-specific detoxification components in Brachionus spp.</title>
        <authorList>
            <person name="Kang H.M."/>
            <person name="Kim M.S."/>
            <person name="Choi B.S."/>
            <person name="Kim D.H."/>
            <person name="Kim H.J."/>
            <person name="Hwang U.K."/>
            <person name="Hagiwara A."/>
            <person name="Lee J.S."/>
        </authorList>
    </citation>
    <scope>NUCLEOTIDE SEQUENCE</scope>
</reference>
<dbReference type="Pfam" id="PF00685">
    <property type="entry name" value="Sulfotransfer_1"/>
    <property type="match status" value="1"/>
</dbReference>
<evidence type="ECO:0000256" key="1">
    <source>
        <dbReference type="ARBA" id="ARBA00005771"/>
    </source>
</evidence>